<dbReference type="Pfam" id="PF13408">
    <property type="entry name" value="Zn_ribbon_recom"/>
    <property type="match status" value="1"/>
</dbReference>
<dbReference type="InterPro" id="IPR050639">
    <property type="entry name" value="SSR_resolvase"/>
</dbReference>
<dbReference type="PROSITE" id="PS51736">
    <property type="entry name" value="RECOMBINASES_3"/>
    <property type="match status" value="1"/>
</dbReference>
<feature type="domain" description="Resolvase/invertase-type recombinase catalytic" evidence="2">
    <location>
        <begin position="3"/>
        <end position="154"/>
    </location>
</feature>
<dbReference type="InterPro" id="IPR025827">
    <property type="entry name" value="Zn_ribbon_recom_dom"/>
</dbReference>
<dbReference type="AlphaFoldDB" id="A0A9D2H1X7"/>
<dbReference type="InterPro" id="IPR011109">
    <property type="entry name" value="DNA_bind_recombinase_dom"/>
</dbReference>
<accession>A0A9D2H1X7</accession>
<dbReference type="InterPro" id="IPR006119">
    <property type="entry name" value="Resolv_N"/>
</dbReference>
<dbReference type="GO" id="GO:0000150">
    <property type="term" value="F:DNA strand exchange activity"/>
    <property type="evidence" value="ECO:0007669"/>
    <property type="project" value="InterPro"/>
</dbReference>
<dbReference type="SUPFAM" id="SSF53041">
    <property type="entry name" value="Resolvase-like"/>
    <property type="match status" value="1"/>
</dbReference>
<dbReference type="InterPro" id="IPR036162">
    <property type="entry name" value="Resolvase-like_N_sf"/>
</dbReference>
<keyword evidence="1" id="KW-0175">Coiled coil</keyword>
<organism evidence="4 5">
    <name type="scientific">Candidatus Gallimonas gallistercoris</name>
    <dbReference type="NCBI Taxonomy" id="2838602"/>
    <lineage>
        <taxon>Bacteria</taxon>
        <taxon>Bacillati</taxon>
        <taxon>Bacillota</taxon>
        <taxon>Clostridia</taxon>
        <taxon>Candidatus Gallimonas</taxon>
    </lineage>
</organism>
<evidence type="ECO:0000313" key="5">
    <source>
        <dbReference type="Proteomes" id="UP000824221"/>
    </source>
</evidence>
<dbReference type="InterPro" id="IPR038109">
    <property type="entry name" value="DNA_bind_recomb_sf"/>
</dbReference>
<dbReference type="Gene3D" id="3.90.1750.20">
    <property type="entry name" value="Putative Large Serine Recombinase, Chain B, Domain 2"/>
    <property type="match status" value="1"/>
</dbReference>
<dbReference type="Proteomes" id="UP000824221">
    <property type="component" value="Unassembled WGS sequence"/>
</dbReference>
<dbReference type="PANTHER" id="PTHR30461:SF23">
    <property type="entry name" value="DNA RECOMBINASE-RELATED"/>
    <property type="match status" value="1"/>
</dbReference>
<protein>
    <submittedName>
        <fullName evidence="4">Recombinase family protein</fullName>
    </submittedName>
</protein>
<comment type="caution">
    <text evidence="4">The sequence shown here is derived from an EMBL/GenBank/DDBJ whole genome shotgun (WGS) entry which is preliminary data.</text>
</comment>
<evidence type="ECO:0000259" key="3">
    <source>
        <dbReference type="PROSITE" id="PS51737"/>
    </source>
</evidence>
<dbReference type="PROSITE" id="PS51737">
    <property type="entry name" value="RECOMBINASE_DNA_BIND"/>
    <property type="match status" value="1"/>
</dbReference>
<dbReference type="SMART" id="SM00857">
    <property type="entry name" value="Resolvase"/>
    <property type="match status" value="1"/>
</dbReference>
<dbReference type="Gene3D" id="3.40.50.1390">
    <property type="entry name" value="Resolvase, N-terminal catalytic domain"/>
    <property type="match status" value="1"/>
</dbReference>
<dbReference type="PANTHER" id="PTHR30461">
    <property type="entry name" value="DNA-INVERTASE FROM LAMBDOID PROPHAGE"/>
    <property type="match status" value="1"/>
</dbReference>
<reference evidence="4" key="1">
    <citation type="journal article" date="2021" name="PeerJ">
        <title>Extensive microbial diversity within the chicken gut microbiome revealed by metagenomics and culture.</title>
        <authorList>
            <person name="Gilroy R."/>
            <person name="Ravi A."/>
            <person name="Getino M."/>
            <person name="Pursley I."/>
            <person name="Horton D.L."/>
            <person name="Alikhan N.F."/>
            <person name="Baker D."/>
            <person name="Gharbi K."/>
            <person name="Hall N."/>
            <person name="Watson M."/>
            <person name="Adriaenssens E.M."/>
            <person name="Foster-Nyarko E."/>
            <person name="Jarju S."/>
            <person name="Secka A."/>
            <person name="Antonio M."/>
            <person name="Oren A."/>
            <person name="Chaudhuri R.R."/>
            <person name="La Ragione R."/>
            <person name="Hildebrand F."/>
            <person name="Pallen M.J."/>
        </authorList>
    </citation>
    <scope>NUCLEOTIDE SEQUENCE</scope>
    <source>
        <strain evidence="4">CHK156-179</strain>
    </source>
</reference>
<reference evidence="4" key="2">
    <citation type="submission" date="2021-04" db="EMBL/GenBank/DDBJ databases">
        <authorList>
            <person name="Gilroy R."/>
        </authorList>
    </citation>
    <scope>NUCLEOTIDE SEQUENCE</scope>
    <source>
        <strain evidence="4">CHK156-179</strain>
    </source>
</reference>
<dbReference type="Pfam" id="PF07508">
    <property type="entry name" value="Recombinase"/>
    <property type="match status" value="1"/>
</dbReference>
<gene>
    <name evidence="4" type="ORF">H9797_00135</name>
</gene>
<dbReference type="EMBL" id="DXAJ01000001">
    <property type="protein sequence ID" value="HJA01775.1"/>
    <property type="molecule type" value="Genomic_DNA"/>
</dbReference>
<evidence type="ECO:0000313" key="4">
    <source>
        <dbReference type="EMBL" id="HJA01775.1"/>
    </source>
</evidence>
<dbReference type="CDD" id="cd00338">
    <property type="entry name" value="Ser_Recombinase"/>
    <property type="match status" value="1"/>
</dbReference>
<evidence type="ECO:0000259" key="2">
    <source>
        <dbReference type="PROSITE" id="PS51736"/>
    </source>
</evidence>
<dbReference type="Pfam" id="PF00239">
    <property type="entry name" value="Resolvase"/>
    <property type="match status" value="1"/>
</dbReference>
<evidence type="ECO:0000256" key="1">
    <source>
        <dbReference type="SAM" id="Coils"/>
    </source>
</evidence>
<feature type="coiled-coil region" evidence="1">
    <location>
        <begin position="391"/>
        <end position="418"/>
    </location>
</feature>
<feature type="domain" description="Recombinase" evidence="3">
    <location>
        <begin position="162"/>
        <end position="265"/>
    </location>
</feature>
<name>A0A9D2H1X7_9FIRM</name>
<sequence length="496" mass="57135">MKLAVVYARYSSEKQNDQSIEGQLDICQKYAAQNGLEIVDTYIDRAMSGTNDQRPAFQQMLADCAKPVPWDIILVYAIDRFGRNSIEIAVNKQKIKKNHKTLISATQRTSENIDGSKNLDGILLENMYIGLAEYYSAELSQKVRRGFHENRKKGLFCGGNIIFGYRVENKKILIHEDEAKVVRYIFDQYIRGRQAKDILDELTAKGVMHRNKPIPLNTFYAILRNQKYIGIAHLSDGVYTDMYPPIIPKPLFDEVQIILERNKRGSKSPTTDYLLKGKCICGYCGRNVQAETGTARDGSTRHYYKCGGRKKYRSCNKSVHRKDDLEKLVIEITRQVIGTPENIDLVADAVMEIHEKRNKSQSMLNILLTEQEEAQRIVNNIMKAIEQGILTPTTKTRIEQAEQKLAEIEDKILAEQYKQQNQIKREQVVEFLKHTVWQKPQLMIYTLIQKIVLYDDKIEIYFNYIDPIRPDGPSDDDDHRIFFILDGSNLIRSAAP</sequence>
<dbReference type="GO" id="GO:0003677">
    <property type="term" value="F:DNA binding"/>
    <property type="evidence" value="ECO:0007669"/>
    <property type="project" value="InterPro"/>
</dbReference>
<proteinExistence type="predicted"/>